<dbReference type="PANTHER" id="PTHR40265:SF1">
    <property type="entry name" value="GLYOXALASE-LIKE DOMAIN-CONTAINING PROTEIN"/>
    <property type="match status" value="1"/>
</dbReference>
<dbReference type="Gene3D" id="3.10.180.10">
    <property type="entry name" value="2,3-Dihydroxybiphenyl 1,2-Dioxygenase, domain 1"/>
    <property type="match status" value="1"/>
</dbReference>
<dbReference type="Proteomes" id="UP000785200">
    <property type="component" value="Unassembled WGS sequence"/>
</dbReference>
<protein>
    <recommendedName>
        <fullName evidence="1">Glyoxalase-like domain-containing protein</fullName>
    </recommendedName>
</protein>
<evidence type="ECO:0000313" key="3">
    <source>
        <dbReference type="Proteomes" id="UP000785200"/>
    </source>
</evidence>
<gene>
    <name evidence="2" type="ORF">D0Z07_8098</name>
</gene>
<feature type="domain" description="Glyoxalase-like" evidence="1">
    <location>
        <begin position="5"/>
        <end position="186"/>
    </location>
</feature>
<keyword evidence="3" id="KW-1185">Reference proteome</keyword>
<dbReference type="AlphaFoldDB" id="A0A9P6VEE5"/>
<comment type="caution">
    <text evidence="2">The sequence shown here is derived from an EMBL/GenBank/DDBJ whole genome shotgun (WGS) entry which is preliminary data.</text>
</comment>
<proteinExistence type="predicted"/>
<reference evidence="2" key="1">
    <citation type="submission" date="2019-07" db="EMBL/GenBank/DDBJ databases">
        <title>Hyphodiscus hymeniophilus genome sequencing and assembly.</title>
        <authorList>
            <person name="Kramer G."/>
            <person name="Nodwell J."/>
        </authorList>
    </citation>
    <scope>NUCLEOTIDE SEQUENCE</scope>
    <source>
        <strain evidence="2">ATCC 34498</strain>
    </source>
</reference>
<accession>A0A9P6VEE5</accession>
<evidence type="ECO:0000313" key="2">
    <source>
        <dbReference type="EMBL" id="KAG0646327.1"/>
    </source>
</evidence>
<organism evidence="2 3">
    <name type="scientific">Hyphodiscus hymeniophilus</name>
    <dbReference type="NCBI Taxonomy" id="353542"/>
    <lineage>
        <taxon>Eukaryota</taxon>
        <taxon>Fungi</taxon>
        <taxon>Dikarya</taxon>
        <taxon>Ascomycota</taxon>
        <taxon>Pezizomycotina</taxon>
        <taxon>Leotiomycetes</taxon>
        <taxon>Helotiales</taxon>
        <taxon>Hyphodiscaceae</taxon>
        <taxon>Hyphodiscus</taxon>
    </lineage>
</organism>
<evidence type="ECO:0000259" key="1">
    <source>
        <dbReference type="Pfam" id="PF13468"/>
    </source>
</evidence>
<dbReference type="Pfam" id="PF13468">
    <property type="entry name" value="Glyoxalase_3"/>
    <property type="match status" value="1"/>
</dbReference>
<dbReference type="PANTHER" id="PTHR40265">
    <property type="entry name" value="BLL2707 PROTEIN"/>
    <property type="match status" value="1"/>
</dbReference>
<dbReference type="InterPro" id="IPR029068">
    <property type="entry name" value="Glyas_Bleomycin-R_OHBP_Dase"/>
</dbReference>
<dbReference type="EMBL" id="VNKQ01000016">
    <property type="protein sequence ID" value="KAG0646327.1"/>
    <property type="molecule type" value="Genomic_DNA"/>
</dbReference>
<sequence length="291" mass="31452">MPPVLDHIIILVPYAQLLSLPAWIPSSFTLTPGGRHSDDRTENKLVCFADGSYLELIAFINDDPKLRDGHKWGSCEFGIIDFALTQSSTSASANWSSVNARLAEAGCKARYAEPLAGGRLRDDGQEVRWSVTAPVLEGTGVRKGELPFFCHDVTPRSLRVPDARVNTTHPNSAYGVKGLCLYVPEERVKGLVDAYEAILGTSEEMRAEGGKGGVLVIGRLRSIVGVEEGITFTIRTPEGKEMIDGLKERGGVWLGDLVLGGLGNEARKRVRIDVPAEDGVGGLFLELDVPV</sequence>
<dbReference type="OrthoDB" id="408973at2759"/>
<dbReference type="InterPro" id="IPR025870">
    <property type="entry name" value="Glyoxalase-like_dom"/>
</dbReference>
<name>A0A9P6VEE5_9HELO</name>